<feature type="compositionally biased region" description="Low complexity" evidence="1">
    <location>
        <begin position="261"/>
        <end position="270"/>
    </location>
</feature>
<feature type="compositionally biased region" description="Basic and acidic residues" evidence="1">
    <location>
        <begin position="831"/>
        <end position="846"/>
    </location>
</feature>
<dbReference type="Proteomes" id="UP000789524">
    <property type="component" value="Unassembled WGS sequence"/>
</dbReference>
<reference evidence="2" key="1">
    <citation type="submission" date="2021-09" db="EMBL/GenBank/DDBJ databases">
        <authorList>
            <person name="Martin H S."/>
        </authorList>
    </citation>
    <scope>NUCLEOTIDE SEQUENCE</scope>
</reference>
<feature type="compositionally biased region" description="Polar residues" evidence="1">
    <location>
        <begin position="221"/>
        <end position="243"/>
    </location>
</feature>
<feature type="compositionally biased region" description="Polar residues" evidence="1">
    <location>
        <begin position="92"/>
        <end position="106"/>
    </location>
</feature>
<accession>A0A8J2W5I8</accession>
<comment type="caution">
    <text evidence="2">The sequence shown here is derived from an EMBL/GenBank/DDBJ whole genome shotgun (WGS) entry which is preliminary data.</text>
</comment>
<feature type="compositionally biased region" description="Basic and acidic residues" evidence="1">
    <location>
        <begin position="907"/>
        <end position="917"/>
    </location>
</feature>
<feature type="compositionally biased region" description="Basic residues" evidence="1">
    <location>
        <begin position="847"/>
        <end position="864"/>
    </location>
</feature>
<evidence type="ECO:0000313" key="3">
    <source>
        <dbReference type="Proteomes" id="UP000789524"/>
    </source>
</evidence>
<dbReference type="EMBL" id="CAKASE010000063">
    <property type="protein sequence ID" value="CAG9569602.1"/>
    <property type="molecule type" value="Genomic_DNA"/>
</dbReference>
<feature type="compositionally biased region" description="Basic and acidic residues" evidence="1">
    <location>
        <begin position="1014"/>
        <end position="1025"/>
    </location>
</feature>
<name>A0A8J2W5I8_9NEOP</name>
<protein>
    <submittedName>
        <fullName evidence="2">(African queen) hypothetical protein</fullName>
    </submittedName>
</protein>
<keyword evidence="3" id="KW-1185">Reference proteome</keyword>
<gene>
    <name evidence="2" type="ORF">DCHRY22_LOCUS8959</name>
</gene>
<feature type="compositionally biased region" description="Basic and acidic residues" evidence="1">
    <location>
        <begin position="1040"/>
        <end position="1101"/>
    </location>
</feature>
<feature type="compositionally biased region" description="Basic and acidic residues" evidence="1">
    <location>
        <begin position="1132"/>
        <end position="1141"/>
    </location>
</feature>
<feature type="region of interest" description="Disordered" evidence="1">
    <location>
        <begin position="693"/>
        <end position="727"/>
    </location>
</feature>
<sequence length="1165" mass="130189">MMTTVCGPSEVTTRSPRAKKSLRGSIIVQKALDKSNSRYSSRTTKSVSDDSYSTTVTSLVTDGLSPRSHRDVETYSIVDLVTIDTNGSGSSIYDSVDSDSQVSFGSPRTVATRRTRSSNPSLLGSSTPYTNKTRLSPKSNIREVTDKTVSTSKRSTSITTPENSQNISFNSTRKSRPSRSRSRVNDSDVLLVVEDDNEDASPKSSRRSNKSLLSPIVRKNISITVSPSHSPTPGTITPENRCSPQDVGTPVLSIQSLLEQSSIDQTSKSSKNFKKSKRKSTGGLYTRPRRSRLSVKSKSLNLTQRRSQRARKASWISLNAINTSRDAEKATTPKSAVKLIQEGVKNKHSTAKKPQSKRSLIDDLDDSDLVKELFNSPVKRKLSQSMTEFSKKQLFDDDVVPARNTRNTIAVAGRTPEHSFVDQTQAITPELFVSPLSTPSGSPDLVGVKRLFAKNTPDNDLRNVRGVKNILRTPRARKSIKNDLCNVSGVKKIFGKSPRNRLSDVRVKEVFAQSPNDDLRRVSGVKTLFQTSPNALEDVRGVKELYRKSPRNDLRNISGVKNTMRANSPRNNLSDMRGVKQLYREQYSRNNVSDVSGVEELFHEPESLDATFDQLLGRPPLREYTKANSCSRIDKRKRNETRSAKSLHDSIGPITDNVEAWLENELKKRARTTHTDGDKAARELRKLTIDTVEGRTPLASGRSRHTISMKDQSDGRQKSASELYSARKLPIKKRSLVTRDAPARGDPLPLKKRPVLHSTPVKGRELALNASDLGRVSPIALDDTRTLQSHTEATNLKNLKVNEEDEAEEDLGKKTMKRTRGRGGRSARGQRVGEEKTDTSVKDVRSTRQKKHVVVTPRKTRARGAKISVVVTKPSPVKKQIKKQGSDEKKPAHVEEEKPRRTRSANIKKETLKETKTTKVVKKNVIETKTNTTKRTRGEAKEDVQEETTGPKRRRKTTPNNNIKVEDEVVEGTGRRRGRKPKDPGSERVTRNNKKTVKEQCTDTDNVPKKSTRSRKDTAADTERVKRGKTVVIVTPSTETQKRTEKKEELSDGDKIVRRNRRVNKDINDKKKNDAEGKEQETKNKKTTRSETERGGEEGGRGRGRVRGDGQTQETRKKTAAAGPEPPRKRRAAQDDIREEPPVTTKRRRTARVTAPGIITQQYFI</sequence>
<proteinExistence type="predicted"/>
<dbReference type="AlphaFoldDB" id="A0A8J2W5I8"/>
<feature type="compositionally biased region" description="Low complexity" evidence="1">
    <location>
        <begin position="866"/>
        <end position="878"/>
    </location>
</feature>
<feature type="compositionally biased region" description="Basic residues" evidence="1">
    <location>
        <begin position="814"/>
        <end position="825"/>
    </location>
</feature>
<dbReference type="OrthoDB" id="6288785at2759"/>
<feature type="region of interest" description="Disordered" evidence="1">
    <location>
        <begin position="791"/>
        <end position="1156"/>
    </location>
</feature>
<feature type="compositionally biased region" description="Basic residues" evidence="1">
    <location>
        <begin position="173"/>
        <end position="182"/>
    </location>
</feature>
<feature type="compositionally biased region" description="Polar residues" evidence="1">
    <location>
        <begin position="147"/>
        <end position="170"/>
    </location>
</feature>
<evidence type="ECO:0000256" key="1">
    <source>
        <dbReference type="SAM" id="MobiDB-lite"/>
    </source>
</evidence>
<feature type="compositionally biased region" description="Polar residues" evidence="1">
    <location>
        <begin position="117"/>
        <end position="139"/>
    </location>
</feature>
<feature type="region of interest" description="Disordered" evidence="1">
    <location>
        <begin position="92"/>
        <end position="248"/>
    </location>
</feature>
<feature type="region of interest" description="Disordered" evidence="1">
    <location>
        <begin position="1"/>
        <end position="22"/>
    </location>
</feature>
<feature type="region of interest" description="Disordered" evidence="1">
    <location>
        <begin position="261"/>
        <end position="312"/>
    </location>
</feature>
<feature type="compositionally biased region" description="Basic residues" evidence="1">
    <location>
        <begin position="271"/>
        <end position="280"/>
    </location>
</feature>
<feature type="compositionally biased region" description="Basic and acidic residues" evidence="1">
    <location>
        <begin position="884"/>
        <end position="899"/>
    </location>
</feature>
<feature type="compositionally biased region" description="Basic and acidic residues" evidence="1">
    <location>
        <begin position="981"/>
        <end position="1001"/>
    </location>
</feature>
<evidence type="ECO:0000313" key="2">
    <source>
        <dbReference type="EMBL" id="CAG9569602.1"/>
    </source>
</evidence>
<organism evidence="2 3">
    <name type="scientific">Danaus chrysippus</name>
    <name type="common">African queen</name>
    <dbReference type="NCBI Taxonomy" id="151541"/>
    <lineage>
        <taxon>Eukaryota</taxon>
        <taxon>Metazoa</taxon>
        <taxon>Ecdysozoa</taxon>
        <taxon>Arthropoda</taxon>
        <taxon>Hexapoda</taxon>
        <taxon>Insecta</taxon>
        <taxon>Pterygota</taxon>
        <taxon>Neoptera</taxon>
        <taxon>Endopterygota</taxon>
        <taxon>Lepidoptera</taxon>
        <taxon>Glossata</taxon>
        <taxon>Ditrysia</taxon>
        <taxon>Papilionoidea</taxon>
        <taxon>Nymphalidae</taxon>
        <taxon>Danainae</taxon>
        <taxon>Danaini</taxon>
        <taxon>Danaina</taxon>
        <taxon>Danaus</taxon>
        <taxon>Anosia</taxon>
    </lineage>
</organism>